<feature type="domain" description="HTH tetR-type" evidence="2">
    <location>
        <begin position="11"/>
        <end position="71"/>
    </location>
</feature>
<dbReference type="PANTHER" id="PTHR43479:SF7">
    <property type="entry name" value="TETR-FAMILY TRANSCRIPTIONAL REGULATOR"/>
    <property type="match status" value="1"/>
</dbReference>
<dbReference type="AlphaFoldDB" id="A0A645BBD5"/>
<dbReference type="Pfam" id="PF14278">
    <property type="entry name" value="TetR_C_8"/>
    <property type="match status" value="1"/>
</dbReference>
<comment type="caution">
    <text evidence="3">The sequence shown here is derived from an EMBL/GenBank/DDBJ whole genome shotgun (WGS) entry which is preliminary data.</text>
</comment>
<evidence type="ECO:0000313" key="3">
    <source>
        <dbReference type="EMBL" id="MPM62765.1"/>
    </source>
</evidence>
<dbReference type="InterPro" id="IPR001647">
    <property type="entry name" value="HTH_TetR"/>
</dbReference>
<dbReference type="SUPFAM" id="SSF46689">
    <property type="entry name" value="Homeodomain-like"/>
    <property type="match status" value="1"/>
</dbReference>
<proteinExistence type="predicted"/>
<dbReference type="PROSITE" id="PS50977">
    <property type="entry name" value="HTH_TETR_2"/>
    <property type="match status" value="1"/>
</dbReference>
<evidence type="ECO:0000256" key="1">
    <source>
        <dbReference type="ARBA" id="ARBA00023125"/>
    </source>
</evidence>
<dbReference type="Gene3D" id="1.10.357.10">
    <property type="entry name" value="Tetracycline Repressor, domain 2"/>
    <property type="match status" value="1"/>
</dbReference>
<dbReference type="GO" id="GO:0003677">
    <property type="term" value="F:DNA binding"/>
    <property type="evidence" value="ECO:0007669"/>
    <property type="project" value="UniProtKB-KW"/>
</dbReference>
<keyword evidence="1" id="KW-0238">DNA-binding</keyword>
<dbReference type="EMBL" id="VSSQ01019037">
    <property type="protein sequence ID" value="MPM62765.1"/>
    <property type="molecule type" value="Genomic_DNA"/>
</dbReference>
<organism evidence="3">
    <name type="scientific">bioreactor metagenome</name>
    <dbReference type="NCBI Taxonomy" id="1076179"/>
    <lineage>
        <taxon>unclassified sequences</taxon>
        <taxon>metagenomes</taxon>
        <taxon>ecological metagenomes</taxon>
    </lineage>
</organism>
<dbReference type="InterPro" id="IPR039532">
    <property type="entry name" value="TetR_C_Firmicutes"/>
</dbReference>
<gene>
    <name evidence="3" type="ORF">SDC9_109643</name>
</gene>
<evidence type="ECO:0000259" key="2">
    <source>
        <dbReference type="PROSITE" id="PS50977"/>
    </source>
</evidence>
<accession>A0A645BBD5</accession>
<protein>
    <recommendedName>
        <fullName evidence="2">HTH tetR-type domain-containing protein</fullName>
    </recommendedName>
</protein>
<reference evidence="3" key="1">
    <citation type="submission" date="2019-08" db="EMBL/GenBank/DDBJ databases">
        <authorList>
            <person name="Kucharzyk K."/>
            <person name="Murdoch R.W."/>
            <person name="Higgins S."/>
            <person name="Loffler F."/>
        </authorList>
    </citation>
    <scope>NUCLEOTIDE SEQUENCE</scope>
</reference>
<sequence>MENKKMDRRVRKTRMQLRAGLTQLMREKPIKDITVRELAQLVDINRCTFYLHYRDIYDMVEQVEQEVFDEFEEIVNTYSPEDLEARPLSLLLALFEFFAANADLSSAFLGGNGDMAFFNKLIDMIRDRVLEYWQREQKKDPEQFDYYFSFLASGFIGTIREWFARDMKETPAQMAAMAEQLVLYGMGR</sequence>
<dbReference type="InterPro" id="IPR050624">
    <property type="entry name" value="HTH-type_Tx_Regulator"/>
</dbReference>
<name>A0A645BBD5_9ZZZZ</name>
<dbReference type="PANTHER" id="PTHR43479">
    <property type="entry name" value="ACREF/ENVCD OPERON REPRESSOR-RELATED"/>
    <property type="match status" value="1"/>
</dbReference>
<dbReference type="InterPro" id="IPR009057">
    <property type="entry name" value="Homeodomain-like_sf"/>
</dbReference>